<dbReference type="EMBL" id="CP042161">
    <property type="protein sequence ID" value="QDS32501.1"/>
    <property type="molecule type" value="Genomic_DNA"/>
</dbReference>
<dbReference type="RefSeq" id="WP_144612375.1">
    <property type="nucleotide sequence ID" value="NZ_CP042161.1"/>
</dbReference>
<proteinExistence type="predicted"/>
<name>A0A517I0T1_BREBE</name>
<dbReference type="AlphaFoldDB" id="A0A517I0T1"/>
<gene>
    <name evidence="1" type="ORF">FPS98_00060</name>
</gene>
<organism evidence="1 2">
    <name type="scientific">Brevibacillus brevis</name>
    <name type="common">Bacillus brevis</name>
    <dbReference type="NCBI Taxonomy" id="1393"/>
    <lineage>
        <taxon>Bacteria</taxon>
        <taxon>Bacillati</taxon>
        <taxon>Bacillota</taxon>
        <taxon>Bacilli</taxon>
        <taxon>Bacillales</taxon>
        <taxon>Paenibacillaceae</taxon>
        <taxon>Brevibacillus</taxon>
    </lineage>
</organism>
<accession>A0A517I0T1</accession>
<dbReference type="Proteomes" id="UP000317713">
    <property type="component" value="Chromosome"/>
</dbReference>
<sequence length="122" mass="13879">MNESMKNYVYSEMPVRKIQTALVSIRMGRYVGTIQYRISDLATGSYILQDAIDYVTNWKFDASEIKVGSVIENGEGVVKSLILNHEESGEPFKIDFPDGNGVLRNHIVGVQITDWKEDENKY</sequence>
<evidence type="ECO:0000313" key="2">
    <source>
        <dbReference type="Proteomes" id="UP000317713"/>
    </source>
</evidence>
<evidence type="ECO:0000313" key="1">
    <source>
        <dbReference type="EMBL" id="QDS32501.1"/>
    </source>
</evidence>
<reference evidence="1 2" key="1">
    <citation type="submission" date="2019-07" db="EMBL/GenBank/DDBJ databases">
        <title>Characterization of Brevibacillus brevis HK544, as a potential biocontrol agent.</title>
        <authorList>
            <person name="Kim H."/>
        </authorList>
    </citation>
    <scope>NUCLEOTIDE SEQUENCE [LARGE SCALE GENOMIC DNA]</scope>
    <source>
        <strain evidence="1 2">HK544</strain>
    </source>
</reference>
<protein>
    <submittedName>
        <fullName evidence="1">Uncharacterized protein</fullName>
    </submittedName>
</protein>